<proteinExistence type="inferred from homology"/>
<dbReference type="SUPFAM" id="SSF54637">
    <property type="entry name" value="Thioesterase/thiol ester dehydrase-isomerase"/>
    <property type="match status" value="1"/>
</dbReference>
<accession>A0A6M0Q2E5</accession>
<dbReference type="AlphaFoldDB" id="A0A6M0Q2E5"/>
<protein>
    <submittedName>
        <fullName evidence="3">Acyl-CoA thioesterase</fullName>
    </submittedName>
</protein>
<dbReference type="PANTHER" id="PTHR31793">
    <property type="entry name" value="4-HYDROXYBENZOYL-COA THIOESTERASE FAMILY MEMBER"/>
    <property type="match status" value="1"/>
</dbReference>
<sequence>MKYEIEVLVRFGETDALGHVNNASYFIYLEEARVRFFQELGYPMDMNEWNFILASTKCDFLDQAYFSQELKVTTTVSHIGTKSFTLSHDIVDAKTENVIARGTATVVYFDFKEQKSAAIPETLRSQLEVFGSLVK</sequence>
<comment type="caution">
    <text evidence="3">The sequence shown here is derived from an EMBL/GenBank/DDBJ whole genome shotgun (WGS) entry which is preliminary data.</text>
</comment>
<evidence type="ECO:0000313" key="4">
    <source>
        <dbReference type="Proteomes" id="UP000481043"/>
    </source>
</evidence>
<reference evidence="3 4" key="1">
    <citation type="submission" date="2020-02" db="EMBL/GenBank/DDBJ databases">
        <title>Bacillus aquiflavi sp. nov., isolated from yellow water of strong flavor Chinese baijiu in Yibin region of China.</title>
        <authorList>
            <person name="Xie J."/>
        </authorList>
    </citation>
    <scope>NUCLEOTIDE SEQUENCE [LARGE SCALE GENOMIC DNA]</scope>
    <source>
        <strain evidence="3 4">SA4</strain>
    </source>
</reference>
<dbReference type="GO" id="GO:0047617">
    <property type="term" value="F:fatty acyl-CoA hydrolase activity"/>
    <property type="evidence" value="ECO:0007669"/>
    <property type="project" value="TreeGrafter"/>
</dbReference>
<evidence type="ECO:0000256" key="2">
    <source>
        <dbReference type="ARBA" id="ARBA00022801"/>
    </source>
</evidence>
<dbReference type="CDD" id="cd00586">
    <property type="entry name" value="4HBT"/>
    <property type="match status" value="1"/>
</dbReference>
<organism evidence="3 4">
    <name type="scientific">Bacillus mesophilus</name>
    <dbReference type="NCBI Taxonomy" id="1808955"/>
    <lineage>
        <taxon>Bacteria</taxon>
        <taxon>Bacillati</taxon>
        <taxon>Bacillota</taxon>
        <taxon>Bacilli</taxon>
        <taxon>Bacillales</taxon>
        <taxon>Bacillaceae</taxon>
        <taxon>Bacillus</taxon>
    </lineage>
</organism>
<dbReference type="PIRSF" id="PIRSF003230">
    <property type="entry name" value="YbgC"/>
    <property type="match status" value="1"/>
</dbReference>
<dbReference type="Pfam" id="PF13279">
    <property type="entry name" value="4HBT_2"/>
    <property type="match status" value="1"/>
</dbReference>
<keyword evidence="4" id="KW-1185">Reference proteome</keyword>
<gene>
    <name evidence="3" type="ORF">G4D63_01810</name>
</gene>
<dbReference type="InterPro" id="IPR006684">
    <property type="entry name" value="YbgC/YbaW"/>
</dbReference>
<dbReference type="Proteomes" id="UP000481043">
    <property type="component" value="Unassembled WGS sequence"/>
</dbReference>
<keyword evidence="2" id="KW-0378">Hydrolase</keyword>
<dbReference type="Gene3D" id="3.10.129.10">
    <property type="entry name" value="Hotdog Thioesterase"/>
    <property type="match status" value="1"/>
</dbReference>
<dbReference type="EMBL" id="JAAIWM010000001">
    <property type="protein sequence ID" value="NEY70466.1"/>
    <property type="molecule type" value="Genomic_DNA"/>
</dbReference>
<dbReference type="NCBIfam" id="TIGR00051">
    <property type="entry name" value="YbgC/FadM family acyl-CoA thioesterase"/>
    <property type="match status" value="1"/>
</dbReference>
<dbReference type="RefSeq" id="WP_163177096.1">
    <property type="nucleotide sequence ID" value="NZ_JAAIWM010000001.1"/>
</dbReference>
<evidence type="ECO:0000313" key="3">
    <source>
        <dbReference type="EMBL" id="NEY70466.1"/>
    </source>
</evidence>
<dbReference type="InterPro" id="IPR050563">
    <property type="entry name" value="4-hydroxybenzoyl-CoA_TE"/>
</dbReference>
<dbReference type="InterPro" id="IPR029069">
    <property type="entry name" value="HotDog_dom_sf"/>
</dbReference>
<comment type="similarity">
    <text evidence="1">Belongs to the 4-hydroxybenzoyl-CoA thioesterase family.</text>
</comment>
<dbReference type="PANTHER" id="PTHR31793:SF27">
    <property type="entry name" value="NOVEL THIOESTERASE SUPERFAMILY DOMAIN AND SAPOSIN A-TYPE DOMAIN CONTAINING PROTEIN (0610012H03RIK)"/>
    <property type="match status" value="1"/>
</dbReference>
<evidence type="ECO:0000256" key="1">
    <source>
        <dbReference type="ARBA" id="ARBA00005953"/>
    </source>
</evidence>
<name>A0A6M0Q2E5_9BACI</name>